<accession>A0A840YI23</accession>
<dbReference type="PIRSF" id="PIRSF017082">
    <property type="entry name" value="YflP"/>
    <property type="match status" value="1"/>
</dbReference>
<evidence type="ECO:0000256" key="1">
    <source>
        <dbReference type="ARBA" id="ARBA00006987"/>
    </source>
</evidence>
<evidence type="ECO:0000313" key="4">
    <source>
        <dbReference type="Proteomes" id="UP000580654"/>
    </source>
</evidence>
<organism evidence="3 4">
    <name type="scientific">Muricoccus pecuniae</name>
    <dbReference type="NCBI Taxonomy" id="693023"/>
    <lineage>
        <taxon>Bacteria</taxon>
        <taxon>Pseudomonadati</taxon>
        <taxon>Pseudomonadota</taxon>
        <taxon>Alphaproteobacteria</taxon>
        <taxon>Acetobacterales</taxon>
        <taxon>Roseomonadaceae</taxon>
        <taxon>Muricoccus</taxon>
    </lineage>
</organism>
<dbReference type="PANTHER" id="PTHR42928:SF5">
    <property type="entry name" value="BLR1237 PROTEIN"/>
    <property type="match status" value="1"/>
</dbReference>
<dbReference type="Proteomes" id="UP000580654">
    <property type="component" value="Unassembled WGS sequence"/>
</dbReference>
<dbReference type="Gene3D" id="3.40.190.150">
    <property type="entry name" value="Bordetella uptake gene, domain 1"/>
    <property type="match status" value="1"/>
</dbReference>
<dbReference type="Gene3D" id="3.40.190.10">
    <property type="entry name" value="Periplasmic binding protein-like II"/>
    <property type="match status" value="1"/>
</dbReference>
<protein>
    <submittedName>
        <fullName evidence="3">Tripartite-type tricarboxylate transporter receptor subunit TctC</fullName>
    </submittedName>
</protein>
<proteinExistence type="inferred from homology"/>
<keyword evidence="2" id="KW-0732">Signal</keyword>
<keyword evidence="3" id="KW-0675">Receptor</keyword>
<feature type="signal peptide" evidence="2">
    <location>
        <begin position="1"/>
        <end position="20"/>
    </location>
</feature>
<evidence type="ECO:0000313" key="3">
    <source>
        <dbReference type="EMBL" id="MBB5696101.1"/>
    </source>
</evidence>
<dbReference type="InterPro" id="IPR005064">
    <property type="entry name" value="BUG"/>
</dbReference>
<comment type="similarity">
    <text evidence="1">Belongs to the UPF0065 (bug) family.</text>
</comment>
<evidence type="ECO:0000256" key="2">
    <source>
        <dbReference type="SAM" id="SignalP"/>
    </source>
</evidence>
<reference evidence="3 4" key="1">
    <citation type="submission" date="2020-08" db="EMBL/GenBank/DDBJ databases">
        <title>Genomic Encyclopedia of Type Strains, Phase IV (KMG-IV): sequencing the most valuable type-strain genomes for metagenomic binning, comparative biology and taxonomic classification.</title>
        <authorList>
            <person name="Goeker M."/>
        </authorList>
    </citation>
    <scope>NUCLEOTIDE SEQUENCE [LARGE SCALE GENOMIC DNA]</scope>
    <source>
        <strain evidence="3 4">DSM 25622</strain>
    </source>
</reference>
<dbReference type="Pfam" id="PF03401">
    <property type="entry name" value="TctC"/>
    <property type="match status" value="1"/>
</dbReference>
<dbReference type="InterPro" id="IPR042100">
    <property type="entry name" value="Bug_dom1"/>
</dbReference>
<sequence>MRRRALLAALSLPAIRPARAQGSAGAWVPDRPISLTVPFLAGGSTDIAARVLAERMGPRLGPAARIIVENRAGAGGAVGSEWVRQRPADGFTLLVGTASSHATNPAALPAQTPYDPVADFTPVAVIGGGPLVVVVPAAAPQRDIRALIEAVRERPGALSWATSGVGGVGHLTGEYLKISVGGMEAEHVPYRGGSAVMEALAKGEVAYSLEVLASSAPHLRDGLSRGLAVTSAARHPLFPEIPTLAETVAPGFDVTTWNVLLAPRGLPAPVLATLNAAANAALADPSVRERLAAAGVDPSPATTPEETRAFLEAELAKFRGVVQRAGLRLGR</sequence>
<feature type="chain" id="PRO_5032595443" evidence="2">
    <location>
        <begin position="21"/>
        <end position="331"/>
    </location>
</feature>
<dbReference type="RefSeq" id="WP_184521201.1">
    <property type="nucleotide sequence ID" value="NZ_JACIJD010000029.1"/>
</dbReference>
<gene>
    <name evidence="3" type="ORF">FHS87_004169</name>
</gene>
<name>A0A840YI23_9PROT</name>
<dbReference type="AlphaFoldDB" id="A0A840YI23"/>
<comment type="caution">
    <text evidence="3">The sequence shown here is derived from an EMBL/GenBank/DDBJ whole genome shotgun (WGS) entry which is preliminary data.</text>
</comment>
<keyword evidence="4" id="KW-1185">Reference proteome</keyword>
<dbReference type="PANTHER" id="PTHR42928">
    <property type="entry name" value="TRICARBOXYLATE-BINDING PROTEIN"/>
    <property type="match status" value="1"/>
</dbReference>
<dbReference type="EMBL" id="JACIJD010000029">
    <property type="protein sequence ID" value="MBB5696101.1"/>
    <property type="molecule type" value="Genomic_DNA"/>
</dbReference>
<dbReference type="SUPFAM" id="SSF53850">
    <property type="entry name" value="Periplasmic binding protein-like II"/>
    <property type="match status" value="1"/>
</dbReference>